<dbReference type="Proteomes" id="UP001301731">
    <property type="component" value="Chromosome"/>
</dbReference>
<feature type="chain" id="PRO_5045427406" description="FlgD Ig-like domain-containing protein" evidence="1">
    <location>
        <begin position="45"/>
        <end position="766"/>
    </location>
</feature>
<sequence>MSHHLRTTSSTIRTGRTRRTATAAAIAAVLGAGLATALPVTAHAADAAEVLIPAPDAHSAGTETLLATGSQGVLHREGGGYLWTNTYNSRTKALPELDGVPEDAIVQGHDEYNRVVYTKPREDGGTDIVRVGIEDPSFTNTYTVPAGYLNPRVVNGWTLATVDQGDGNYQLRVARGGAPADDPVVQLPAGATTGAVPLLFGAHYNRLVIGWRNADGTLGYGILTAYNGTVERLPVTGEVSNLRITGETVSWFTRTGQPGVRVMARDNMSAAPRIVPLATQSTDSKVTTYVVGENVLWREGDGGPLRLTPFAGAETERTLMSDVESTFLRAEGGGSLVALGKGADGNRAIRHFSVDGSGLVFDLLLREVPGGETTDGHIQALSLDRGRLRYVNSLAGKETLHGTDIGTGLDPAKGAALADFPGLAAGRFADGTDEGLARLVKDPDTGADVLVTGDDPEHPADSFTLPGRDGRILDAAPEFVLYEAAGRQYVVDTARDVVVREQPAQGAVLDQKRLLKAAPKNPGTVKVVNVLTGNVTRTIELGTACVPNELQRSGSLLYWSCASQDAAGVRDLATGHTYPAPTSGVLLGDRFLAHRDGSGDLRLTALQGDGGTADLGTVTGLKPPASGDGRGTTWTLDADAGKLAWVGADDTVHVTAPQQAVSPLRVARTEAPPTLVQGDTAEWAAAWWLSKPAASWRVTLTHRETGEVVRTWTGDGTLSAVRVSWNGRSEAGTPVAAGSYRWQLTSTPADGAGAAATASGVVQVNG</sequence>
<evidence type="ECO:0008006" key="4">
    <source>
        <dbReference type="Google" id="ProtNLM"/>
    </source>
</evidence>
<evidence type="ECO:0000256" key="1">
    <source>
        <dbReference type="SAM" id="SignalP"/>
    </source>
</evidence>
<reference evidence="2 3" key="1">
    <citation type="submission" date="2023-10" db="EMBL/GenBank/DDBJ databases">
        <title>The genome sequence of Streptomyces sp. HUAS YS2.</title>
        <authorList>
            <person name="Mo P."/>
        </authorList>
    </citation>
    <scope>NUCLEOTIDE SEQUENCE [LARGE SCALE GENOMIC DNA]</scope>
    <source>
        <strain evidence="2 3">HUAS YS2</strain>
    </source>
</reference>
<keyword evidence="1" id="KW-0732">Signal</keyword>
<dbReference type="InterPro" id="IPR011044">
    <property type="entry name" value="Quino_amine_DH_bsu"/>
</dbReference>
<protein>
    <recommendedName>
        <fullName evidence="4">FlgD Ig-like domain-containing protein</fullName>
    </recommendedName>
</protein>
<gene>
    <name evidence="2" type="ORF">R2D22_04970</name>
</gene>
<dbReference type="SUPFAM" id="SSF50969">
    <property type="entry name" value="YVTN repeat-like/Quinoprotein amine dehydrogenase"/>
    <property type="match status" value="1"/>
</dbReference>
<keyword evidence="3" id="KW-1185">Reference proteome</keyword>
<evidence type="ECO:0000313" key="3">
    <source>
        <dbReference type="Proteomes" id="UP001301731"/>
    </source>
</evidence>
<accession>A0ABZ0LMQ4</accession>
<name>A0ABZ0LMQ4_9ACTN</name>
<dbReference type="RefSeq" id="WP_318101492.1">
    <property type="nucleotide sequence ID" value="NZ_CP137573.1"/>
</dbReference>
<feature type="signal peptide" evidence="1">
    <location>
        <begin position="1"/>
        <end position="44"/>
    </location>
</feature>
<dbReference type="Gene3D" id="2.60.40.4070">
    <property type="match status" value="1"/>
</dbReference>
<organism evidence="2 3">
    <name type="scientific">Streptomyces solicathayae</name>
    <dbReference type="NCBI Taxonomy" id="3081768"/>
    <lineage>
        <taxon>Bacteria</taxon>
        <taxon>Bacillati</taxon>
        <taxon>Actinomycetota</taxon>
        <taxon>Actinomycetes</taxon>
        <taxon>Kitasatosporales</taxon>
        <taxon>Streptomycetaceae</taxon>
        <taxon>Streptomyces</taxon>
    </lineage>
</organism>
<dbReference type="InterPro" id="IPR006311">
    <property type="entry name" value="TAT_signal"/>
</dbReference>
<dbReference type="EMBL" id="CP137573">
    <property type="protein sequence ID" value="WOX20778.1"/>
    <property type="molecule type" value="Genomic_DNA"/>
</dbReference>
<evidence type="ECO:0000313" key="2">
    <source>
        <dbReference type="EMBL" id="WOX20778.1"/>
    </source>
</evidence>
<proteinExistence type="predicted"/>
<dbReference type="PROSITE" id="PS51318">
    <property type="entry name" value="TAT"/>
    <property type="match status" value="1"/>
</dbReference>